<dbReference type="InterPro" id="IPR006385">
    <property type="entry name" value="HAD_hydro_SerB1"/>
</dbReference>
<keyword evidence="3" id="KW-0443">Lipid metabolism</keyword>
<dbReference type="InterPro" id="IPR036291">
    <property type="entry name" value="NAD(P)-bd_dom_sf"/>
</dbReference>
<dbReference type="SUPFAM" id="SSF56784">
    <property type="entry name" value="HAD-like"/>
    <property type="match status" value="1"/>
</dbReference>
<dbReference type="EMBL" id="DXBY01000311">
    <property type="protein sequence ID" value="HIZ37686.1"/>
    <property type="molecule type" value="Genomic_DNA"/>
</dbReference>
<dbReference type="CDD" id="cd09071">
    <property type="entry name" value="FAR_C"/>
    <property type="match status" value="1"/>
</dbReference>
<dbReference type="InterPro" id="IPR023214">
    <property type="entry name" value="HAD_sf"/>
</dbReference>
<proteinExistence type="inferred from homology"/>
<dbReference type="SUPFAM" id="SSF51735">
    <property type="entry name" value="NAD(P)-binding Rossmann-fold domains"/>
    <property type="match status" value="1"/>
</dbReference>
<evidence type="ECO:0000259" key="4">
    <source>
        <dbReference type="Pfam" id="PF07993"/>
    </source>
</evidence>
<dbReference type="InterPro" id="IPR026055">
    <property type="entry name" value="FAR"/>
</dbReference>
<dbReference type="Gene3D" id="3.40.50.1000">
    <property type="entry name" value="HAD superfamily/HAD-like"/>
    <property type="match status" value="1"/>
</dbReference>
<dbReference type="PANTHER" id="PTHR11011">
    <property type="entry name" value="MALE STERILITY PROTEIN 2-RELATED"/>
    <property type="match status" value="1"/>
</dbReference>
<evidence type="ECO:0000256" key="3">
    <source>
        <dbReference type="ARBA" id="ARBA00023098"/>
    </source>
</evidence>
<dbReference type="GO" id="GO:0080019">
    <property type="term" value="F:alcohol-forming very long-chain fatty acyl-CoA reductase activity"/>
    <property type="evidence" value="ECO:0007669"/>
    <property type="project" value="InterPro"/>
</dbReference>
<evidence type="ECO:0000313" key="5">
    <source>
        <dbReference type="EMBL" id="HIZ37686.1"/>
    </source>
</evidence>
<sequence>MNNAHVLVTGATGFVGQAVVEKLLSAYPSTRITVLVRPRGALSAQARVDKLLHKPVFGPWRERVGAEVAQAQAAERITVLAGDLGDVPDLPGDLDVVIHSASTVSFDLPIDEAFAANVGGPVNLYEAIAASGSDPHVVHVSTCYVAGLRKGLSEERSLDHQVDREAEMTRALAARADTETASRRPQLLSKLVAKARAQHRRAGAQAVAQAAEEARRAWVTEQLVDAGRTRATSLGWPDVYTFTKALGERVAEDLWAGAGHRLSIVRPTIIESSLQHPFPGWIDGFKVADPLIAAYGRGMLPEFPALADSILDVIPVDHVVNAILAAAATPPPAGEGQYFQVSSGSRNPLRFGTILRLLRGYFSKHPLTDADGSFVQVPNWTFPNGPAVERSLRRRELAVDAADSLVGRLPANNTTRKWISTIYKAKRDLGTLRKFTDLYQAYTQTEVVFDDSNTRALHEAVPAERQAEHGFDVTAIDWAYYLQEVHVPKVPGLMRERRPSVKPSTSAKNLPQRSDVLAVFDLHGTVAAASLIEHYVWVELAAKGMLPALRELGGMVATSGTYLQAERRDRGDFIRSFMRRYAGVNEAELREVIATKVTPSLRARVHAEATERIAQHRAAGHRTVLVTGQIDVFVEPLAEMFDVIHAGEMEKDAAGRWTGHLATSPLVDEARAAWLVRYAREEGVDLAASYAYGDTYSDRPWLDVVGHANVVNPDPSLYRYAREKRWPVHSWTTTAEGRLSPVVRSITGSGRR</sequence>
<dbReference type="GO" id="GO:0016787">
    <property type="term" value="F:hydrolase activity"/>
    <property type="evidence" value="ECO:0007669"/>
    <property type="project" value="UniProtKB-KW"/>
</dbReference>
<dbReference type="GO" id="GO:0035336">
    <property type="term" value="P:long-chain fatty-acyl-CoA metabolic process"/>
    <property type="evidence" value="ECO:0007669"/>
    <property type="project" value="TreeGrafter"/>
</dbReference>
<evidence type="ECO:0000256" key="1">
    <source>
        <dbReference type="ARBA" id="ARBA00005928"/>
    </source>
</evidence>
<keyword evidence="2" id="KW-0444">Lipid biosynthesis</keyword>
<name>A0A9D2J5S2_9MICO</name>
<dbReference type="AlphaFoldDB" id="A0A9D2J5S2"/>
<comment type="caution">
    <text evidence="5">The sequence shown here is derived from an EMBL/GenBank/DDBJ whole genome shotgun (WGS) entry which is preliminary data.</text>
</comment>
<dbReference type="NCBIfam" id="TIGR01488">
    <property type="entry name" value="HAD-SF-IB"/>
    <property type="match status" value="1"/>
</dbReference>
<comment type="similarity">
    <text evidence="1">Belongs to the fatty acyl-CoA reductase family.</text>
</comment>
<dbReference type="InterPro" id="IPR033640">
    <property type="entry name" value="FAR_C"/>
</dbReference>
<dbReference type="NCBIfam" id="TIGR01490">
    <property type="entry name" value="HAD-SF-IB-hyp1"/>
    <property type="match status" value="1"/>
</dbReference>
<dbReference type="Gene3D" id="1.20.1440.100">
    <property type="entry name" value="SG protein - dephosphorylation function"/>
    <property type="match status" value="1"/>
</dbReference>
<dbReference type="Gene3D" id="3.40.50.720">
    <property type="entry name" value="NAD(P)-binding Rossmann-like Domain"/>
    <property type="match status" value="1"/>
</dbReference>
<reference evidence="5" key="1">
    <citation type="journal article" date="2021" name="PeerJ">
        <title>Extensive microbial diversity within the chicken gut microbiome revealed by metagenomics and culture.</title>
        <authorList>
            <person name="Gilroy R."/>
            <person name="Ravi A."/>
            <person name="Getino M."/>
            <person name="Pursley I."/>
            <person name="Horton D.L."/>
            <person name="Alikhan N.F."/>
            <person name="Baker D."/>
            <person name="Gharbi K."/>
            <person name="Hall N."/>
            <person name="Watson M."/>
            <person name="Adriaenssens E.M."/>
            <person name="Foster-Nyarko E."/>
            <person name="Jarju S."/>
            <person name="Secka A."/>
            <person name="Antonio M."/>
            <person name="Oren A."/>
            <person name="Chaudhuri R.R."/>
            <person name="La Ragione R."/>
            <person name="Hildebrand F."/>
            <person name="Pallen M.J."/>
        </authorList>
    </citation>
    <scope>NUCLEOTIDE SEQUENCE</scope>
    <source>
        <strain evidence="5">ChiGjej4B4-7305</strain>
    </source>
</reference>
<dbReference type="InterPro" id="IPR036412">
    <property type="entry name" value="HAD-like_sf"/>
</dbReference>
<dbReference type="Pfam" id="PF12710">
    <property type="entry name" value="HAD"/>
    <property type="match status" value="1"/>
</dbReference>
<evidence type="ECO:0000313" key="6">
    <source>
        <dbReference type="Proteomes" id="UP000824037"/>
    </source>
</evidence>
<dbReference type="Pfam" id="PF07993">
    <property type="entry name" value="NAD_binding_4"/>
    <property type="match status" value="1"/>
</dbReference>
<evidence type="ECO:0000256" key="2">
    <source>
        <dbReference type="ARBA" id="ARBA00022516"/>
    </source>
</evidence>
<dbReference type="InterPro" id="IPR013120">
    <property type="entry name" value="FAR_NAD-bd"/>
</dbReference>
<organism evidence="5 6">
    <name type="scientific">Candidatus Ruania gallistercoris</name>
    <dbReference type="NCBI Taxonomy" id="2838746"/>
    <lineage>
        <taxon>Bacteria</taxon>
        <taxon>Bacillati</taxon>
        <taxon>Actinomycetota</taxon>
        <taxon>Actinomycetes</taxon>
        <taxon>Micrococcales</taxon>
        <taxon>Ruaniaceae</taxon>
        <taxon>Ruania</taxon>
    </lineage>
</organism>
<protein>
    <submittedName>
        <fullName evidence="5">HAD-IB family hydrolase</fullName>
    </submittedName>
</protein>
<dbReference type="Proteomes" id="UP000824037">
    <property type="component" value="Unassembled WGS sequence"/>
</dbReference>
<dbReference type="PANTHER" id="PTHR11011:SF45">
    <property type="entry name" value="FATTY ACYL-COA REDUCTASE CG8306-RELATED"/>
    <property type="match status" value="1"/>
</dbReference>
<feature type="domain" description="Thioester reductase (TE)" evidence="4">
    <location>
        <begin position="8"/>
        <end position="323"/>
    </location>
</feature>
<gene>
    <name evidence="5" type="ORF">H9815_18065</name>
</gene>
<accession>A0A9D2J5S2</accession>
<keyword evidence="5" id="KW-0378">Hydrolase</keyword>
<reference evidence="5" key="2">
    <citation type="submission" date="2021-04" db="EMBL/GenBank/DDBJ databases">
        <authorList>
            <person name="Gilroy R."/>
        </authorList>
    </citation>
    <scope>NUCLEOTIDE SEQUENCE</scope>
    <source>
        <strain evidence="5">ChiGjej4B4-7305</strain>
    </source>
</reference>